<dbReference type="InterPro" id="IPR038765">
    <property type="entry name" value="Papain-like_cys_pep_sf"/>
</dbReference>
<dbReference type="AlphaFoldDB" id="A0AAD4ET89"/>
<dbReference type="Proteomes" id="UP001197093">
    <property type="component" value="Unassembled WGS sequence"/>
</dbReference>
<feature type="region of interest" description="Disordered" evidence="5">
    <location>
        <begin position="786"/>
        <end position="864"/>
    </location>
</feature>
<proteinExistence type="inferred from homology"/>
<organism evidence="7 8">
    <name type="scientific">Staphylotrichum longicolle</name>
    <dbReference type="NCBI Taxonomy" id="669026"/>
    <lineage>
        <taxon>Eukaryota</taxon>
        <taxon>Fungi</taxon>
        <taxon>Dikarya</taxon>
        <taxon>Ascomycota</taxon>
        <taxon>Pezizomycotina</taxon>
        <taxon>Sordariomycetes</taxon>
        <taxon>Sordariomycetidae</taxon>
        <taxon>Sordariales</taxon>
        <taxon>Chaetomiaceae</taxon>
        <taxon>Staphylotrichum</taxon>
    </lineage>
</organism>
<feature type="compositionally biased region" description="Polar residues" evidence="5">
    <location>
        <begin position="145"/>
        <end position="155"/>
    </location>
</feature>
<evidence type="ECO:0000313" key="8">
    <source>
        <dbReference type="Proteomes" id="UP001197093"/>
    </source>
</evidence>
<comment type="caution">
    <text evidence="7">The sequence shown here is derived from an EMBL/GenBank/DDBJ whole genome shotgun (WGS) entry which is preliminary data.</text>
</comment>
<gene>
    <name evidence="7" type="ORF">NEMBOFW57_009687</name>
</gene>
<dbReference type="Pfam" id="PF02902">
    <property type="entry name" value="Peptidase_C48"/>
    <property type="match status" value="1"/>
</dbReference>
<feature type="compositionally biased region" description="Low complexity" evidence="5">
    <location>
        <begin position="51"/>
        <end position="80"/>
    </location>
</feature>
<feature type="compositionally biased region" description="Basic and acidic residues" evidence="5">
    <location>
        <begin position="786"/>
        <end position="795"/>
    </location>
</feature>
<dbReference type="SUPFAM" id="SSF54001">
    <property type="entry name" value="Cysteine proteinases"/>
    <property type="match status" value="1"/>
</dbReference>
<name>A0AAD4ET89_9PEZI</name>
<feature type="region of interest" description="Disordered" evidence="5">
    <location>
        <begin position="119"/>
        <end position="157"/>
    </location>
</feature>
<dbReference type="GO" id="GO:0016929">
    <property type="term" value="F:deSUMOylase activity"/>
    <property type="evidence" value="ECO:0007669"/>
    <property type="project" value="TreeGrafter"/>
</dbReference>
<evidence type="ECO:0000256" key="3">
    <source>
        <dbReference type="ARBA" id="ARBA00022801"/>
    </source>
</evidence>
<evidence type="ECO:0000256" key="4">
    <source>
        <dbReference type="ARBA" id="ARBA00022807"/>
    </source>
</evidence>
<feature type="compositionally biased region" description="Low complexity" evidence="5">
    <location>
        <begin position="19"/>
        <end position="28"/>
    </location>
</feature>
<evidence type="ECO:0000313" key="7">
    <source>
        <dbReference type="EMBL" id="KAG7285067.1"/>
    </source>
</evidence>
<dbReference type="PROSITE" id="PS50600">
    <property type="entry name" value="ULP_PROTEASE"/>
    <property type="match status" value="1"/>
</dbReference>
<feature type="compositionally biased region" description="Polar residues" evidence="5">
    <location>
        <begin position="831"/>
        <end position="841"/>
    </location>
</feature>
<evidence type="ECO:0000256" key="1">
    <source>
        <dbReference type="ARBA" id="ARBA00005234"/>
    </source>
</evidence>
<feature type="region of interest" description="Disordered" evidence="5">
    <location>
        <begin position="170"/>
        <end position="198"/>
    </location>
</feature>
<feature type="compositionally biased region" description="Basic and acidic residues" evidence="5">
    <location>
        <begin position="820"/>
        <end position="830"/>
    </location>
</feature>
<feature type="compositionally biased region" description="Polar residues" evidence="5">
    <location>
        <begin position="41"/>
        <end position="50"/>
    </location>
</feature>
<feature type="compositionally biased region" description="Low complexity" evidence="5">
    <location>
        <begin position="299"/>
        <end position="310"/>
    </location>
</feature>
<dbReference type="Gene3D" id="3.40.395.10">
    <property type="entry name" value="Adenoviral Proteinase, Chain A"/>
    <property type="match status" value="1"/>
</dbReference>
<feature type="region of interest" description="Disordered" evidence="5">
    <location>
        <begin position="298"/>
        <end position="325"/>
    </location>
</feature>
<dbReference type="GO" id="GO:0005634">
    <property type="term" value="C:nucleus"/>
    <property type="evidence" value="ECO:0007669"/>
    <property type="project" value="TreeGrafter"/>
</dbReference>
<protein>
    <recommendedName>
        <fullName evidence="6">Ubiquitin-like protease family profile domain-containing protein</fullName>
    </recommendedName>
</protein>
<feature type="compositionally biased region" description="Pro residues" evidence="5">
    <location>
        <begin position="119"/>
        <end position="129"/>
    </location>
</feature>
<comment type="similarity">
    <text evidence="1">Belongs to the peptidase C48 family.</text>
</comment>
<dbReference type="GO" id="GO:0006508">
    <property type="term" value="P:proteolysis"/>
    <property type="evidence" value="ECO:0007669"/>
    <property type="project" value="UniProtKB-KW"/>
</dbReference>
<feature type="region of interest" description="Disordered" evidence="5">
    <location>
        <begin position="1"/>
        <end position="80"/>
    </location>
</feature>
<dbReference type="GO" id="GO:0016926">
    <property type="term" value="P:protein desumoylation"/>
    <property type="evidence" value="ECO:0007669"/>
    <property type="project" value="TreeGrafter"/>
</dbReference>
<dbReference type="PANTHER" id="PTHR12606:SF141">
    <property type="entry name" value="GH15225P-RELATED"/>
    <property type="match status" value="1"/>
</dbReference>
<sequence>MPAQAPTPRTTRNSRGLRSSPSVSSVAPCLGNPRVSRRRSSGTPTATNFTRALALSTAADPATPTPRARFAPSSPSPAQTPALAAIPEEQQQPTTPAAALPAVARPPVYPPPVALPPTTPYIFTPPPRTSSPLEHPRVTAIRGTPSGSARRNASPRTPVRYTRYITRFVDATPSNSPAPAPKSPGEETSLFRQRRDQEGEEKFARELWIAIRNDHYMRGCWCGLPNIYNSREEAEAAAGHLRFYVVGSKNKNLRVLQKKDDFGWHCNCGNDEYQAVYEALINSNGKRAAQETEIDLIAQSQDSESSNSSNKGIDRVVPAPAEPASDEVSARHHSMWSQACGIVSRAVATMGSPLVSILGKLREQFCGDHYETLDTRQKDTGSNAIIVKRLKRQAAVSPATQPLSDDEDDGFDDLVWTDNPTKRIGFENLQRLVDAFSTQYDILKEGNIIGGSSIADIESQIQDHQDLGTSIAVHKYQEYQFGPMLPEESDDEKATKFLKTWSAYRENLQNSVTFIMQIYDCDLFRDLRRKHPVPLRRLSLGNTIFRQTAMMVGKFFEFLCSLDDRIDKATLKALSQMVVDANAIHKQEMLPSYVELKHNPTEAMPGHFPEDKVSIMEDVPASEFEIQPLYDFRFPESEPCDWEEQIRPGDYRLVPEPKGILKPSKEWDLPASPRYVKTPEKKRKLAFMSPVSKFIPPAHIPAKVMTPQEAERIVKAKLRAEVLRDEHSVRMLEASRTVSRHEMSLSLQDKWNLEALENDDQEMGLTYHAQKYDGFLNNLQDDLEKRAKEDKENQKKPTLKLTPRRRKVQIPLPALPSTPEMRRRAAHLLENDTTSPASTPGINPLMRPKVEEKPPKPVEKKREPATLEEFFAADDDNLEISINKLEQLQLDRQIREEFESGVRREIEDKRRREEEAAIREKKRRIEEERRRQEEERRRKEEQDRLEKAARQKKEAEVFAALTGLRQPTKPLITDLSDDWGVKVTNAANANPNVELVKTLEGQPLTRRDFEEMLLPPTAWLNDNIIIGSIFHVADYINKAKGATDQEPKCAAFTSFFWNRLLDHGPKGCGRLLRRAGVRKANILNIDTILIPICAQSHWTLAVIRPGKRTVAHIDSMRAGSGDSAVKNKLLELVRFILEDEFVEADWSAVDYEAPRQTNGWDCGVFTITNAICMALGLNPKFSYTERELTLQRRRLAAMLLNEGFKGDFSLDGF</sequence>
<feature type="compositionally biased region" description="Polar residues" evidence="5">
    <location>
        <begin position="7"/>
        <end position="17"/>
    </location>
</feature>
<feature type="region of interest" description="Disordered" evidence="5">
    <location>
        <begin position="924"/>
        <end position="949"/>
    </location>
</feature>
<reference evidence="7" key="1">
    <citation type="submission" date="2023-02" db="EMBL/GenBank/DDBJ databases">
        <authorList>
            <person name="Palmer J.M."/>
        </authorList>
    </citation>
    <scope>NUCLEOTIDE SEQUENCE</scope>
    <source>
        <strain evidence="7">FW57</strain>
    </source>
</reference>
<keyword evidence="8" id="KW-1185">Reference proteome</keyword>
<feature type="compositionally biased region" description="Basic and acidic residues" evidence="5">
    <location>
        <begin position="848"/>
        <end position="864"/>
    </location>
</feature>
<feature type="domain" description="Ubiquitin-like protease family profile" evidence="6">
    <location>
        <begin position="1002"/>
        <end position="1173"/>
    </location>
</feature>
<evidence type="ECO:0000256" key="5">
    <source>
        <dbReference type="SAM" id="MobiDB-lite"/>
    </source>
</evidence>
<dbReference type="InterPro" id="IPR003653">
    <property type="entry name" value="Peptidase_C48_C"/>
</dbReference>
<keyword evidence="3" id="KW-0378">Hydrolase</keyword>
<evidence type="ECO:0000259" key="6">
    <source>
        <dbReference type="PROSITE" id="PS50600"/>
    </source>
</evidence>
<keyword evidence="4" id="KW-0788">Thiol protease</keyword>
<evidence type="ECO:0000256" key="2">
    <source>
        <dbReference type="ARBA" id="ARBA00022670"/>
    </source>
</evidence>
<accession>A0AAD4ET89</accession>
<keyword evidence="2" id="KW-0645">Protease</keyword>
<dbReference type="PANTHER" id="PTHR12606">
    <property type="entry name" value="SENTRIN/SUMO-SPECIFIC PROTEASE"/>
    <property type="match status" value="1"/>
</dbReference>
<dbReference type="EMBL" id="JAHCVI010000005">
    <property type="protein sequence ID" value="KAG7285067.1"/>
    <property type="molecule type" value="Genomic_DNA"/>
</dbReference>